<dbReference type="EMBL" id="VSSQ01033041">
    <property type="protein sequence ID" value="MPM84517.1"/>
    <property type="molecule type" value="Genomic_DNA"/>
</dbReference>
<proteinExistence type="predicted"/>
<dbReference type="AlphaFoldDB" id="A0A645D5N6"/>
<accession>A0A645D5N6</accession>
<sequence>MRTAHAGRTHRAKPQPHHAAAAGLLVSVMPHSKKKANSITKHDKTMKKEINVIKRQIENLDSEDFNMNSWILTTDNFLKNIWGKDTEKSKQLYVVCNTMETSMFGCDEEDILKFKKQWKDLLNGYVLELELLEKPENHRKQVYGGINLTVNQNQSQEQIQMIELKLIVDIIKDELTGKQLNELKSIIQDTKIEKKNEKIAEKFISFGSNVASGILGNILSNPQLYGLL</sequence>
<name>A0A645D5N6_9ZZZZ</name>
<reference evidence="1" key="1">
    <citation type="submission" date="2019-08" db="EMBL/GenBank/DDBJ databases">
        <authorList>
            <person name="Kucharzyk K."/>
            <person name="Murdoch R.W."/>
            <person name="Higgins S."/>
            <person name="Loffler F."/>
        </authorList>
    </citation>
    <scope>NUCLEOTIDE SEQUENCE</scope>
</reference>
<gene>
    <name evidence="1" type="ORF">SDC9_131590</name>
</gene>
<evidence type="ECO:0000313" key="1">
    <source>
        <dbReference type="EMBL" id="MPM84517.1"/>
    </source>
</evidence>
<comment type="caution">
    <text evidence="1">The sequence shown here is derived from an EMBL/GenBank/DDBJ whole genome shotgun (WGS) entry which is preliminary data.</text>
</comment>
<organism evidence="1">
    <name type="scientific">bioreactor metagenome</name>
    <dbReference type="NCBI Taxonomy" id="1076179"/>
    <lineage>
        <taxon>unclassified sequences</taxon>
        <taxon>metagenomes</taxon>
        <taxon>ecological metagenomes</taxon>
    </lineage>
</organism>
<protein>
    <submittedName>
        <fullName evidence="1">Uncharacterized protein</fullName>
    </submittedName>
</protein>